<dbReference type="EMBL" id="JBEWTB010000002">
    <property type="protein sequence ID" value="MET4759122.1"/>
    <property type="molecule type" value="Genomic_DNA"/>
</dbReference>
<proteinExistence type="predicted"/>
<evidence type="ECO:0000313" key="1">
    <source>
        <dbReference type="EMBL" id="MET4759122.1"/>
    </source>
</evidence>
<evidence type="ECO:0000313" key="2">
    <source>
        <dbReference type="Proteomes" id="UP001549366"/>
    </source>
</evidence>
<dbReference type="Proteomes" id="UP001549366">
    <property type="component" value="Unassembled WGS sequence"/>
</dbReference>
<comment type="caution">
    <text evidence="1">The sequence shown here is derived from an EMBL/GenBank/DDBJ whole genome shotgun (WGS) entry which is preliminary data.</text>
</comment>
<name>A0ABV2SMY0_9GAMM</name>
<gene>
    <name evidence="1" type="ORF">V5J35_004314</name>
</gene>
<reference evidence="1 2" key="1">
    <citation type="submission" date="2024-06" db="EMBL/GenBank/DDBJ databases">
        <title>Genomic Encyclopedia of Type Strains, Phase V (KMG-V): Genome sequencing to study the core and pangenomes of soil and plant-associated prokaryotes.</title>
        <authorList>
            <person name="Whitman W."/>
        </authorList>
    </citation>
    <scope>NUCLEOTIDE SEQUENCE [LARGE SCALE GENOMIC DNA]</scope>
    <source>
        <strain evidence="1 2">NE40</strain>
    </source>
</reference>
<accession>A0ABV2SMY0</accession>
<organism evidence="1 2">
    <name type="scientific">Endozoicomonas lisbonensis</name>
    <dbReference type="NCBI Taxonomy" id="3120522"/>
    <lineage>
        <taxon>Bacteria</taxon>
        <taxon>Pseudomonadati</taxon>
        <taxon>Pseudomonadota</taxon>
        <taxon>Gammaproteobacteria</taxon>
        <taxon>Oceanospirillales</taxon>
        <taxon>Endozoicomonadaceae</taxon>
        <taxon>Endozoicomonas</taxon>
    </lineage>
</organism>
<keyword evidence="2" id="KW-1185">Reference proteome</keyword>
<protein>
    <submittedName>
        <fullName evidence="1">Uncharacterized protein</fullName>
    </submittedName>
</protein>
<sequence length="64" mass="7261">MLITLAIADSNVADRMVKPSIYTTGTENTLNKKANALQIQVKEVTYCSQQSAELSYWLRHLLYL</sequence>